<evidence type="ECO:0000256" key="3">
    <source>
        <dbReference type="ARBA" id="ARBA00022694"/>
    </source>
</evidence>
<dbReference type="GO" id="GO:0052693">
    <property type="term" value="F:epoxyqueuosine reductase activity"/>
    <property type="evidence" value="ECO:0007669"/>
    <property type="project" value="TreeGrafter"/>
</dbReference>
<protein>
    <submittedName>
        <fullName evidence="10">tRNA epoxyqueuosine(34) reductase QueG</fullName>
    </submittedName>
</protein>
<keyword evidence="6" id="KW-0560">Oxidoreductase</keyword>
<dbReference type="AlphaFoldDB" id="A0A290Q8E5"/>
<evidence type="ECO:0000256" key="6">
    <source>
        <dbReference type="ARBA" id="ARBA00023002"/>
    </source>
</evidence>
<keyword evidence="2" id="KW-0963">Cytoplasm</keyword>
<dbReference type="PANTHER" id="PTHR30002:SF4">
    <property type="entry name" value="EPOXYQUEUOSINE REDUCTASE"/>
    <property type="match status" value="1"/>
</dbReference>
<evidence type="ECO:0000259" key="9">
    <source>
        <dbReference type="PROSITE" id="PS51379"/>
    </source>
</evidence>
<keyword evidence="1" id="KW-0004">4Fe-4S</keyword>
<dbReference type="NCBIfam" id="TIGR00276">
    <property type="entry name" value="tRNA epoxyqueuosine(34) reductase QueG"/>
    <property type="match status" value="1"/>
</dbReference>
<evidence type="ECO:0000256" key="1">
    <source>
        <dbReference type="ARBA" id="ARBA00022485"/>
    </source>
</evidence>
<dbReference type="EMBL" id="CP023344">
    <property type="protein sequence ID" value="ATC64919.1"/>
    <property type="molecule type" value="Genomic_DNA"/>
</dbReference>
<proteinExistence type="predicted"/>
<dbReference type="Pfam" id="PF13484">
    <property type="entry name" value="Fer4_16"/>
    <property type="match status" value="1"/>
</dbReference>
<dbReference type="GO" id="GO:0008616">
    <property type="term" value="P:tRNA queuosine(34) biosynthetic process"/>
    <property type="evidence" value="ECO:0007669"/>
    <property type="project" value="UniProtKB-KW"/>
</dbReference>
<dbReference type="Proteomes" id="UP000217265">
    <property type="component" value="Chromosome"/>
</dbReference>
<keyword evidence="8" id="KW-0411">Iron-sulfur</keyword>
<keyword evidence="3" id="KW-0819">tRNA processing</keyword>
<dbReference type="InterPro" id="IPR017900">
    <property type="entry name" value="4Fe4S_Fe_S_CS"/>
</dbReference>
<keyword evidence="7" id="KW-0408">Iron</keyword>
<dbReference type="InterPro" id="IPR004453">
    <property type="entry name" value="QueG"/>
</dbReference>
<evidence type="ECO:0000256" key="7">
    <source>
        <dbReference type="ARBA" id="ARBA00023004"/>
    </source>
</evidence>
<organism evidence="10 11">
    <name type="scientific">Nibricoccus aquaticus</name>
    <dbReference type="NCBI Taxonomy" id="2576891"/>
    <lineage>
        <taxon>Bacteria</taxon>
        <taxon>Pseudomonadati</taxon>
        <taxon>Verrucomicrobiota</taxon>
        <taxon>Opitutia</taxon>
        <taxon>Opitutales</taxon>
        <taxon>Opitutaceae</taxon>
        <taxon>Nibricoccus</taxon>
    </lineage>
</organism>
<evidence type="ECO:0000313" key="11">
    <source>
        <dbReference type="Proteomes" id="UP000217265"/>
    </source>
</evidence>
<gene>
    <name evidence="10" type="primary">queG</name>
    <name evidence="10" type="ORF">CMV30_13610</name>
</gene>
<dbReference type="PROSITE" id="PS51379">
    <property type="entry name" value="4FE4S_FER_2"/>
    <property type="match status" value="1"/>
</dbReference>
<dbReference type="InterPro" id="IPR017896">
    <property type="entry name" value="4Fe4S_Fe-S-bd"/>
</dbReference>
<dbReference type="Pfam" id="PF08331">
    <property type="entry name" value="QueG_DUF1730"/>
    <property type="match status" value="1"/>
</dbReference>
<dbReference type="RefSeq" id="WP_096056550.1">
    <property type="nucleotide sequence ID" value="NZ_CP023344.1"/>
</dbReference>
<sequence length="389" mass="42717">MSEAREELRRRLRALGFDEVRFARMDAPFGAGLRARMEAGQFADMDWMGRTADKRTNPDLVLPGVKTMIMLGVNYWPGAEAMSSGGGDEVGKPVWARYALHADYHDTIKPALVAAGKVLEELCGATAEDYRYYVDTGPVQERGWAERAGLGFIGKNAMLISREFGNWLFLATILTRVEIAPDEPLSAKHQPHESGEPRVGLLCGKCSRCMDECPTEAIVAPGVVDARRCVSYQTIENKGTIPRELRAGIGRRIYGCDVCAEVCPWNRFAQESRKVLLAARYELADLSLREVLELTPVRFAEVFRKTAIKRVKLAGLLRNACVVAGNTRAEECVEILVRLAGHESALVRGHAVWAVYRIAGHARAGELLAVAKAGERDEGVLAEYGAEGG</sequence>
<dbReference type="GO" id="GO:0046872">
    <property type="term" value="F:metal ion binding"/>
    <property type="evidence" value="ECO:0007669"/>
    <property type="project" value="UniProtKB-KW"/>
</dbReference>
<feature type="domain" description="4Fe-4S ferredoxin-type" evidence="9">
    <location>
        <begin position="195"/>
        <end position="223"/>
    </location>
</feature>
<accession>A0A290Q8E5</accession>
<dbReference type="GO" id="GO:0051539">
    <property type="term" value="F:4 iron, 4 sulfur cluster binding"/>
    <property type="evidence" value="ECO:0007669"/>
    <property type="project" value="UniProtKB-KW"/>
</dbReference>
<dbReference type="OrthoDB" id="9784571at2"/>
<dbReference type="SUPFAM" id="SSF54862">
    <property type="entry name" value="4Fe-4S ferredoxins"/>
    <property type="match status" value="1"/>
</dbReference>
<evidence type="ECO:0000313" key="10">
    <source>
        <dbReference type="EMBL" id="ATC64919.1"/>
    </source>
</evidence>
<evidence type="ECO:0000256" key="5">
    <source>
        <dbReference type="ARBA" id="ARBA00022785"/>
    </source>
</evidence>
<keyword evidence="4" id="KW-0479">Metal-binding</keyword>
<reference evidence="10 11" key="1">
    <citation type="submission" date="2017-09" db="EMBL/GenBank/DDBJ databases">
        <title>Complete genome sequence of Verrucomicrobial strain HZ-65, isolated from freshwater.</title>
        <authorList>
            <person name="Choi A."/>
        </authorList>
    </citation>
    <scope>NUCLEOTIDE SEQUENCE [LARGE SCALE GENOMIC DNA]</scope>
    <source>
        <strain evidence="10 11">HZ-65</strain>
    </source>
</reference>
<evidence type="ECO:0000256" key="8">
    <source>
        <dbReference type="ARBA" id="ARBA00023014"/>
    </source>
</evidence>
<dbReference type="Gene3D" id="3.30.70.20">
    <property type="match status" value="1"/>
</dbReference>
<evidence type="ECO:0000256" key="4">
    <source>
        <dbReference type="ARBA" id="ARBA00022723"/>
    </source>
</evidence>
<dbReference type="PANTHER" id="PTHR30002">
    <property type="entry name" value="EPOXYQUEUOSINE REDUCTASE"/>
    <property type="match status" value="1"/>
</dbReference>
<keyword evidence="11" id="KW-1185">Reference proteome</keyword>
<keyword evidence="5" id="KW-0671">Queuosine biosynthesis</keyword>
<evidence type="ECO:0000256" key="2">
    <source>
        <dbReference type="ARBA" id="ARBA00022490"/>
    </source>
</evidence>
<name>A0A290Q8E5_9BACT</name>
<dbReference type="PROSITE" id="PS00198">
    <property type="entry name" value="4FE4S_FER_1"/>
    <property type="match status" value="1"/>
</dbReference>
<dbReference type="KEGG" id="vbh:CMV30_13610"/>
<dbReference type="InterPro" id="IPR013542">
    <property type="entry name" value="QueG_DUF1730"/>
</dbReference>